<dbReference type="STRING" id="1610493.RPIT_13255"/>
<dbReference type="Pfam" id="PF11188">
    <property type="entry name" value="DUF2975"/>
    <property type="match status" value="1"/>
</dbReference>
<evidence type="ECO:0000313" key="2">
    <source>
        <dbReference type="Proteomes" id="UP000188324"/>
    </source>
</evidence>
<accession>A0A1Q2CHS1</accession>
<gene>
    <name evidence="1" type="ORF">RPIT_13255</name>
</gene>
<keyword evidence="2" id="KW-1185">Reference proteome</keyword>
<sequence length="159" mass="17066">MRKWLVWAVRALIVVMTLGALAIMGGLLPMFGLSAVEEFPEVSYLFWPTLVLTETFMVAALVVLGSMWVLVGMVGRDQVFTARAWRYVDAIIVAFLVAAAISGFTLVWIVGFVDVGGPPIGMLGMVASVGSLAGATLMALMRGLLVKATEMRDELAEVV</sequence>
<reference evidence="1 2" key="1">
    <citation type="journal article" date="2016" name="Int. J. Syst. Evol. Microbiol.">
        <title>Tessaracoccus flavus sp. nov., isolated from the drainage system of a lindane-producing factory.</title>
        <authorList>
            <person name="Kumari R."/>
            <person name="Singh P."/>
            <person name="Schumann P."/>
            <person name="Lal R."/>
        </authorList>
    </citation>
    <scope>NUCLEOTIDE SEQUENCE [LARGE SCALE GENOMIC DNA]</scope>
    <source>
        <strain evidence="1 2">RP1T</strain>
    </source>
</reference>
<protein>
    <submittedName>
        <fullName evidence="1">Uncharacterized protein</fullName>
    </submittedName>
</protein>
<dbReference type="Proteomes" id="UP000188324">
    <property type="component" value="Chromosome"/>
</dbReference>
<name>A0A1Q2CHS1_9ACTN</name>
<organism evidence="1 2">
    <name type="scientific">Tessaracoccus flavus</name>
    <dbReference type="NCBI Taxonomy" id="1610493"/>
    <lineage>
        <taxon>Bacteria</taxon>
        <taxon>Bacillati</taxon>
        <taxon>Actinomycetota</taxon>
        <taxon>Actinomycetes</taxon>
        <taxon>Propionibacteriales</taxon>
        <taxon>Propionibacteriaceae</taxon>
        <taxon>Tessaracoccus</taxon>
    </lineage>
</organism>
<dbReference type="AlphaFoldDB" id="A0A1Q2CHS1"/>
<dbReference type="OrthoDB" id="3240470at2"/>
<proteinExistence type="predicted"/>
<dbReference type="RefSeq" id="WP_077343866.1">
    <property type="nucleotide sequence ID" value="NZ_CP019605.1"/>
</dbReference>
<evidence type="ECO:0000313" key="1">
    <source>
        <dbReference type="EMBL" id="AQP45657.1"/>
    </source>
</evidence>
<dbReference type="InterPro" id="IPR021354">
    <property type="entry name" value="DUF2975"/>
</dbReference>
<dbReference type="KEGG" id="tfl:RPIT_13255"/>
<dbReference type="EMBL" id="CP019605">
    <property type="protein sequence ID" value="AQP45657.1"/>
    <property type="molecule type" value="Genomic_DNA"/>
</dbReference>